<dbReference type="AlphaFoldDB" id="A0A7M3MAI7"/>
<evidence type="ECO:0000259" key="1">
    <source>
        <dbReference type="Pfam" id="PF01863"/>
    </source>
</evidence>
<proteinExistence type="predicted"/>
<keyword evidence="3" id="KW-1185">Reference proteome</keyword>
<dbReference type="Pfam" id="PF01863">
    <property type="entry name" value="YgjP-like"/>
    <property type="match status" value="1"/>
</dbReference>
<name>A0A7M3MAI7_9BACT</name>
<evidence type="ECO:0000313" key="2">
    <source>
        <dbReference type="EMBL" id="TVM14167.1"/>
    </source>
</evidence>
<dbReference type="CDD" id="cd07344">
    <property type="entry name" value="M48_yhfN_like"/>
    <property type="match status" value="1"/>
</dbReference>
<dbReference type="Proteomes" id="UP000448292">
    <property type="component" value="Unassembled WGS sequence"/>
</dbReference>
<gene>
    <name evidence="2" type="ORF">DPQ33_17800</name>
</gene>
<dbReference type="PANTHER" id="PTHR30399:SF1">
    <property type="entry name" value="UTP PYROPHOSPHATASE"/>
    <property type="match status" value="1"/>
</dbReference>
<feature type="domain" description="YgjP-like metallopeptidase" evidence="1">
    <location>
        <begin position="6"/>
        <end position="112"/>
    </location>
</feature>
<dbReference type="Gene3D" id="3.30.2010.10">
    <property type="entry name" value="Metalloproteases ('zincins'), catalytic domain"/>
    <property type="match status" value="1"/>
</dbReference>
<evidence type="ECO:0000313" key="3">
    <source>
        <dbReference type="Proteomes" id="UP000448292"/>
    </source>
</evidence>
<dbReference type="PANTHER" id="PTHR30399">
    <property type="entry name" value="UNCHARACTERIZED PROTEIN YGJP"/>
    <property type="match status" value="1"/>
</dbReference>
<reference evidence="2 3" key="1">
    <citation type="submission" date="2018-06" db="EMBL/GenBank/DDBJ databases">
        <title>Complete genome of Desulfovibrio indonesiensis P37SLT.</title>
        <authorList>
            <person name="Crispim J.S."/>
            <person name="Vidigal P.M.P."/>
            <person name="Silva L.C.F."/>
            <person name="Laguardia C.N."/>
            <person name="Araujo L.C."/>
            <person name="Dias R.S."/>
            <person name="Sousa M.P."/>
            <person name="Paula S.O."/>
            <person name="Silva C."/>
        </authorList>
    </citation>
    <scope>NUCLEOTIDE SEQUENCE [LARGE SCALE GENOMIC DNA]</scope>
    <source>
        <strain evidence="2 3">P37SLT</strain>
    </source>
</reference>
<dbReference type="InterPro" id="IPR053136">
    <property type="entry name" value="UTP_pyrophosphatase-like"/>
</dbReference>
<organism evidence="2 3">
    <name type="scientific">Oceanidesulfovibrio indonesiensis</name>
    <dbReference type="NCBI Taxonomy" id="54767"/>
    <lineage>
        <taxon>Bacteria</taxon>
        <taxon>Pseudomonadati</taxon>
        <taxon>Thermodesulfobacteriota</taxon>
        <taxon>Desulfovibrionia</taxon>
        <taxon>Desulfovibrionales</taxon>
        <taxon>Desulfovibrionaceae</taxon>
        <taxon>Oceanidesulfovibrio</taxon>
    </lineage>
</organism>
<comment type="caution">
    <text evidence="2">The sequence shown here is derived from an EMBL/GenBank/DDBJ whole genome shotgun (WGS) entry which is preliminary data.</text>
</comment>
<sequence>MLPFGRRALRRWFKKRAAEKIIPRAERFAQSLGVKYNQIQMTDSKFRWGSCSTKDNLNLNWRLIKAPVFVIDYIIVHELTHLIEGNHTPRFWNIVHAQVANMDKAKKWLKENGQLLLSDL</sequence>
<dbReference type="OrthoDB" id="5321643at2"/>
<dbReference type="EMBL" id="QMIE01000027">
    <property type="protein sequence ID" value="TVM14167.1"/>
    <property type="molecule type" value="Genomic_DNA"/>
</dbReference>
<accession>A0A7M3MAI7</accession>
<dbReference type="InterPro" id="IPR002725">
    <property type="entry name" value="YgjP-like_metallopeptidase"/>
</dbReference>
<protein>
    <recommendedName>
        <fullName evidence="1">YgjP-like metallopeptidase domain-containing protein</fullName>
    </recommendedName>
</protein>
<dbReference type="RefSeq" id="WP_144304572.1">
    <property type="nucleotide sequence ID" value="NZ_QMIE01000027.1"/>
</dbReference>